<reference evidence="1 2" key="1">
    <citation type="journal article" date="2023" name="Microb. Genom.">
        <title>Mesoterricola silvestris gen. nov., sp. nov., Mesoterricola sediminis sp. nov., Geothrix oryzae sp. nov., Geothrix edaphica sp. nov., Geothrix rubra sp. nov., and Geothrix limicola sp. nov., six novel members of Acidobacteriota isolated from soils.</title>
        <authorList>
            <person name="Weisberg A.J."/>
            <person name="Pearce E."/>
            <person name="Kramer C.G."/>
            <person name="Chang J.H."/>
            <person name="Clarke C.R."/>
        </authorList>
    </citation>
    <scope>NUCLEOTIDE SEQUENCE [LARGE SCALE GENOMIC DNA]</scope>
    <source>
        <strain evidence="1 2">NB05-1H</strain>
    </source>
</reference>
<sequence>MDRIHQPHPQPTPSRRVIATGYVRRAPLPPAALDAINRLERALAPRPITADAYHLPATKGDAVERSVRSAFPIIAAFLDAEDEDR</sequence>
<dbReference type="EMBL" id="JARAWP010000010">
    <property type="protein sequence ID" value="MDX3019881.1"/>
    <property type="molecule type" value="Genomic_DNA"/>
</dbReference>
<proteinExistence type="predicted"/>
<dbReference type="RefSeq" id="WP_319166472.1">
    <property type="nucleotide sequence ID" value="NZ_JARAWP010000010.1"/>
</dbReference>
<accession>A0ABU4LWK5</accession>
<keyword evidence="2" id="KW-1185">Reference proteome</keyword>
<name>A0ABU4LWK5_9ACTN</name>
<protein>
    <submittedName>
        <fullName evidence="1">Uncharacterized protein</fullName>
    </submittedName>
</protein>
<evidence type="ECO:0000313" key="1">
    <source>
        <dbReference type="EMBL" id="MDX3019881.1"/>
    </source>
</evidence>
<dbReference type="Proteomes" id="UP001272987">
    <property type="component" value="Unassembled WGS sequence"/>
</dbReference>
<gene>
    <name evidence="1" type="ORF">PV666_18565</name>
</gene>
<evidence type="ECO:0000313" key="2">
    <source>
        <dbReference type="Proteomes" id="UP001272987"/>
    </source>
</evidence>
<comment type="caution">
    <text evidence="1">The sequence shown here is derived from an EMBL/GenBank/DDBJ whole genome shotgun (WGS) entry which is preliminary data.</text>
</comment>
<organism evidence="1 2">
    <name type="scientific">Streptomyces acidiscabies</name>
    <dbReference type="NCBI Taxonomy" id="42234"/>
    <lineage>
        <taxon>Bacteria</taxon>
        <taxon>Bacillati</taxon>
        <taxon>Actinomycetota</taxon>
        <taxon>Actinomycetes</taxon>
        <taxon>Kitasatosporales</taxon>
        <taxon>Streptomycetaceae</taxon>
        <taxon>Streptomyces</taxon>
    </lineage>
</organism>